<evidence type="ECO:0000256" key="1">
    <source>
        <dbReference type="ARBA" id="ARBA00009254"/>
    </source>
</evidence>
<keyword evidence="2 4" id="KW-0689">Ribosomal protein</keyword>
<proteinExistence type="inferred from homology"/>
<dbReference type="GO" id="GO:0003735">
    <property type="term" value="F:structural constituent of ribosome"/>
    <property type="evidence" value="ECO:0007669"/>
    <property type="project" value="InterPro"/>
</dbReference>
<reference evidence="5 6" key="1">
    <citation type="submission" date="2018-12" db="EMBL/GenBank/DDBJ databases">
        <title>The complete genome of the methanogenic archaea of the candidate phylum Verstraetearchaeota, obtained from the metagenome of underground thermal water.</title>
        <authorList>
            <person name="Kadnikov V.V."/>
            <person name="Mardanov A.V."/>
            <person name="Beletsky A.V."/>
            <person name="Karnachuk O.V."/>
            <person name="Ravin N.V."/>
        </authorList>
    </citation>
    <scope>NUCLEOTIDE SEQUENCE [LARGE SCALE GENOMIC DNA]</scope>
    <source>
        <strain evidence="5">Ch88</strain>
    </source>
</reference>
<accession>A0A444L7E5</accession>
<dbReference type="HAMAP" id="MF_00374">
    <property type="entry name" value="Ribosomal_uL29"/>
    <property type="match status" value="1"/>
</dbReference>
<name>A0A444L7E5_METS7</name>
<dbReference type="InterPro" id="IPR036049">
    <property type="entry name" value="Ribosomal_uL29_sf"/>
</dbReference>
<dbReference type="GO" id="GO:1990904">
    <property type="term" value="C:ribonucleoprotein complex"/>
    <property type="evidence" value="ECO:0007669"/>
    <property type="project" value="UniProtKB-KW"/>
</dbReference>
<dbReference type="NCBIfam" id="TIGR00012">
    <property type="entry name" value="L29"/>
    <property type="match status" value="1"/>
</dbReference>
<dbReference type="AlphaFoldDB" id="A0A444L7E5"/>
<dbReference type="EMBL" id="RXGA01000003">
    <property type="protein sequence ID" value="RWX73521.1"/>
    <property type="molecule type" value="Genomic_DNA"/>
</dbReference>
<protein>
    <recommendedName>
        <fullName evidence="4">Large ribosomal subunit protein uL29</fullName>
    </recommendedName>
</protein>
<keyword evidence="3 4" id="KW-0687">Ribonucleoprotein</keyword>
<evidence type="ECO:0000256" key="4">
    <source>
        <dbReference type="HAMAP-Rule" id="MF_00374"/>
    </source>
</evidence>
<dbReference type="SUPFAM" id="SSF46561">
    <property type="entry name" value="Ribosomal protein L29 (L29p)"/>
    <property type="match status" value="1"/>
</dbReference>
<evidence type="ECO:0000256" key="2">
    <source>
        <dbReference type="ARBA" id="ARBA00022980"/>
    </source>
</evidence>
<organism evidence="5 6">
    <name type="scientific">Methanosuratincola subterraneus</name>
    <dbReference type="NCBI Taxonomy" id="2593994"/>
    <lineage>
        <taxon>Archaea</taxon>
        <taxon>Thermoproteota</taxon>
        <taxon>Methanosuratincolia</taxon>
        <taxon>Candidatus Methanomethylicales</taxon>
        <taxon>Candidatus Methanomethylicaceae</taxon>
        <taxon>Candidatus Methanosuratincola (ex Vanwonterghem et al. 2016)</taxon>
    </lineage>
</organism>
<dbReference type="Gene3D" id="1.10.287.310">
    <property type="match status" value="1"/>
</dbReference>
<comment type="similarity">
    <text evidence="1 4">Belongs to the universal ribosomal protein uL29 family.</text>
</comment>
<gene>
    <name evidence="4" type="primary">rpl29</name>
    <name evidence="5" type="ORF">Metus_1495</name>
</gene>
<dbReference type="Pfam" id="PF00831">
    <property type="entry name" value="Ribosomal_L29"/>
    <property type="match status" value="1"/>
</dbReference>
<dbReference type="CDD" id="cd00427">
    <property type="entry name" value="Ribosomal_L29_HIP"/>
    <property type="match status" value="1"/>
</dbReference>
<dbReference type="GO" id="GO:0005840">
    <property type="term" value="C:ribosome"/>
    <property type="evidence" value="ECO:0007669"/>
    <property type="project" value="UniProtKB-KW"/>
</dbReference>
<sequence>MAIFRINEIRKMPKEERKTKLNELKVELSKLMTAKAMGGSLENPSRIRLLRKTIARFHTVEREEELGIRKTEVGQEAQKA</sequence>
<dbReference type="InterPro" id="IPR001854">
    <property type="entry name" value="Ribosomal_uL29"/>
</dbReference>
<dbReference type="Proteomes" id="UP000288215">
    <property type="component" value="Unassembled WGS sequence"/>
</dbReference>
<evidence type="ECO:0000313" key="6">
    <source>
        <dbReference type="Proteomes" id="UP000288215"/>
    </source>
</evidence>
<dbReference type="GO" id="GO:0006412">
    <property type="term" value="P:translation"/>
    <property type="evidence" value="ECO:0007669"/>
    <property type="project" value="UniProtKB-UniRule"/>
</dbReference>
<comment type="caution">
    <text evidence="5">The sequence shown here is derived from an EMBL/GenBank/DDBJ whole genome shotgun (WGS) entry which is preliminary data.</text>
</comment>
<evidence type="ECO:0000313" key="5">
    <source>
        <dbReference type="EMBL" id="RWX73521.1"/>
    </source>
</evidence>
<evidence type="ECO:0000256" key="3">
    <source>
        <dbReference type="ARBA" id="ARBA00023274"/>
    </source>
</evidence>